<evidence type="ECO:0000313" key="5">
    <source>
        <dbReference type="Proteomes" id="UP000325849"/>
    </source>
</evidence>
<feature type="region of interest" description="Disordered" evidence="1">
    <location>
        <begin position="40"/>
        <end position="189"/>
    </location>
</feature>
<keyword evidence="2" id="KW-0812">Transmembrane</keyword>
<dbReference type="InterPro" id="IPR036365">
    <property type="entry name" value="PGBD-like_sf"/>
</dbReference>
<keyword evidence="2" id="KW-0472">Membrane</keyword>
<proteinExistence type="predicted"/>
<feature type="region of interest" description="Disordered" evidence="1">
    <location>
        <begin position="1"/>
        <end position="22"/>
    </location>
</feature>
<protein>
    <submittedName>
        <fullName evidence="4">Peptidoglycan-binding protein</fullName>
    </submittedName>
</protein>
<feature type="region of interest" description="Disordered" evidence="1">
    <location>
        <begin position="213"/>
        <end position="329"/>
    </location>
</feature>
<name>A0A5N8V8X7_9ACTN</name>
<accession>A0A5N8V8X7</accession>
<feature type="domain" description="Peptidoglycan binding-like" evidence="3">
    <location>
        <begin position="329"/>
        <end position="387"/>
    </location>
</feature>
<organism evidence="4 5">
    <name type="scientific">Streptomyces adustus</name>
    <dbReference type="NCBI Taxonomy" id="1609272"/>
    <lineage>
        <taxon>Bacteria</taxon>
        <taxon>Bacillati</taxon>
        <taxon>Actinomycetota</taxon>
        <taxon>Actinomycetes</taxon>
        <taxon>Kitasatosporales</taxon>
        <taxon>Streptomycetaceae</taxon>
        <taxon>Streptomyces</taxon>
    </lineage>
</organism>
<dbReference type="SUPFAM" id="SSF47090">
    <property type="entry name" value="PGBD-like"/>
    <property type="match status" value="1"/>
</dbReference>
<dbReference type="Pfam" id="PF01471">
    <property type="entry name" value="PG_binding_1"/>
    <property type="match status" value="1"/>
</dbReference>
<evidence type="ECO:0000256" key="2">
    <source>
        <dbReference type="SAM" id="Phobius"/>
    </source>
</evidence>
<gene>
    <name evidence="4" type="ORF">FNH09_08595</name>
</gene>
<evidence type="ECO:0000313" key="4">
    <source>
        <dbReference type="EMBL" id="MPY31356.1"/>
    </source>
</evidence>
<comment type="caution">
    <text evidence="4">The sequence shown here is derived from an EMBL/GenBank/DDBJ whole genome shotgun (WGS) entry which is preliminary data.</text>
</comment>
<dbReference type="AlphaFoldDB" id="A0A5N8V8X7"/>
<dbReference type="InterPro" id="IPR002477">
    <property type="entry name" value="Peptidoglycan-bd-like"/>
</dbReference>
<feature type="compositionally biased region" description="Low complexity" evidence="1">
    <location>
        <begin position="225"/>
        <end position="311"/>
    </location>
</feature>
<evidence type="ECO:0000259" key="3">
    <source>
        <dbReference type="Pfam" id="PF01471"/>
    </source>
</evidence>
<feature type="transmembrane region" description="Helical" evidence="2">
    <location>
        <begin position="194"/>
        <end position="216"/>
    </location>
</feature>
<keyword evidence="2" id="KW-1133">Transmembrane helix</keyword>
<dbReference type="Proteomes" id="UP000325849">
    <property type="component" value="Unassembled WGS sequence"/>
</dbReference>
<keyword evidence="5" id="KW-1185">Reference proteome</keyword>
<reference evidence="4 5" key="1">
    <citation type="submission" date="2019-07" db="EMBL/GenBank/DDBJ databases">
        <title>New species of Amycolatopsis and Streptomyces.</title>
        <authorList>
            <person name="Duangmal K."/>
            <person name="Teo W.F.A."/>
            <person name="Lipun K."/>
        </authorList>
    </citation>
    <scope>NUCLEOTIDE SEQUENCE [LARGE SCALE GENOMIC DNA]</scope>
    <source>
        <strain evidence="4 5">NBRC 109810</strain>
    </source>
</reference>
<evidence type="ECO:0000256" key="1">
    <source>
        <dbReference type="SAM" id="MobiDB-lite"/>
    </source>
</evidence>
<sequence>MDERETDGAAGPYQGGHGGGRWCPWCGEPRAADNTPSCLCARQPGDAPHDARATEAAAAEGFDPPTRIRPYVEPEDGLADLGRHSAHPEGSGPSELTGQAGQPAAAPDDSVRKPATVPPAGADVTTTLRRVKAARGLPTPLAPSPGAPDADDLSLFEGAEGAQREPRAGASAFDVTYDTRYDTPGPRAGRRRRAVLLGAGAVVAVAAAAGLTGGLFSSDTPTQEAAASADVQVAAPDASADGAGADSADATADSAQPSTSASPSASSSPSESASASPSESESKSAPSASPSPSRPAEPTATATSTGTTASPGPGGGGQSAAPVLRLGDRGPEVAELQQRLEQLRLYNGRIDGRFTNRVDYALRTYQWARGVRTDAPGVYGAETRAMLEAETSQP</sequence>
<dbReference type="InterPro" id="IPR036366">
    <property type="entry name" value="PGBDSf"/>
</dbReference>
<dbReference type="Gene3D" id="1.10.101.10">
    <property type="entry name" value="PGBD-like superfamily/PGBD"/>
    <property type="match status" value="1"/>
</dbReference>
<dbReference type="EMBL" id="VJZD01000024">
    <property type="protein sequence ID" value="MPY31356.1"/>
    <property type="molecule type" value="Genomic_DNA"/>
</dbReference>